<evidence type="ECO:0000313" key="2">
    <source>
        <dbReference type="Proteomes" id="UP001259587"/>
    </source>
</evidence>
<organism evidence="1 2">
    <name type="scientific">Pseudomonas hunanensis</name>
    <dbReference type="NCBI Taxonomy" id="1247546"/>
    <lineage>
        <taxon>Bacteria</taxon>
        <taxon>Pseudomonadati</taxon>
        <taxon>Pseudomonadota</taxon>
        <taxon>Gammaproteobacteria</taxon>
        <taxon>Pseudomonadales</taxon>
        <taxon>Pseudomonadaceae</taxon>
        <taxon>Pseudomonas</taxon>
    </lineage>
</organism>
<dbReference type="Proteomes" id="UP001259587">
    <property type="component" value="Unassembled WGS sequence"/>
</dbReference>
<proteinExistence type="predicted"/>
<name>A0ACC6JXK6_9PSED</name>
<accession>A0ACC6JXK6</accession>
<sequence>MIALMKVPELPPQLQWKRANELALLEWTLRARNYNTFVANCMFAFMQILIVGGAYIVYSNFTPGEGFIARVLVSLGFYLFISLTVLGMTHQRMNFAYRITHSGVEYCEWKDFPKWALTTLKWMTGITAIIKSSAT</sequence>
<keyword evidence="2" id="KW-1185">Reference proteome</keyword>
<protein>
    <submittedName>
        <fullName evidence="1">Uncharacterized protein</fullName>
    </submittedName>
</protein>
<reference evidence="1" key="1">
    <citation type="submission" date="2023-07" db="EMBL/GenBank/DDBJ databases">
        <title>Sorghum-associated microbial communities from plants grown in Nebraska, USA.</title>
        <authorList>
            <person name="Schachtman D."/>
        </authorList>
    </citation>
    <scope>NUCLEOTIDE SEQUENCE</scope>
    <source>
        <strain evidence="1">BE56</strain>
    </source>
</reference>
<evidence type="ECO:0000313" key="1">
    <source>
        <dbReference type="EMBL" id="MDR6710939.1"/>
    </source>
</evidence>
<comment type="caution">
    <text evidence="1">The sequence shown here is derived from an EMBL/GenBank/DDBJ whole genome shotgun (WGS) entry which is preliminary data.</text>
</comment>
<dbReference type="EMBL" id="JAVDTH010000002">
    <property type="protein sequence ID" value="MDR6710939.1"/>
    <property type="molecule type" value="Genomic_DNA"/>
</dbReference>
<gene>
    <name evidence="1" type="ORF">J2W83_000529</name>
</gene>